<evidence type="ECO:0000256" key="3">
    <source>
        <dbReference type="ARBA" id="ARBA00022694"/>
    </source>
</evidence>
<evidence type="ECO:0000256" key="4">
    <source>
        <dbReference type="ARBA" id="ARBA00022827"/>
    </source>
</evidence>
<proteinExistence type="predicted"/>
<dbReference type="OrthoDB" id="2181at2"/>
<dbReference type="SUPFAM" id="SSF51905">
    <property type="entry name" value="FAD/NAD(P)-binding domain"/>
    <property type="match status" value="1"/>
</dbReference>
<name>A0A5S5AYU1_9FIRM</name>
<gene>
    <name evidence="8" type="ORF">LZ11_00037</name>
</gene>
<comment type="caution">
    <text evidence="8">The sequence shown here is derived from an EMBL/GenBank/DDBJ whole genome shotgun (WGS) entry which is preliminary data.</text>
</comment>
<evidence type="ECO:0000313" key="8">
    <source>
        <dbReference type="EMBL" id="TYP59877.1"/>
    </source>
</evidence>
<evidence type="ECO:0000256" key="6">
    <source>
        <dbReference type="ARBA" id="ARBA00025948"/>
    </source>
</evidence>
<dbReference type="Proteomes" id="UP000322294">
    <property type="component" value="Unassembled WGS sequence"/>
</dbReference>
<dbReference type="GO" id="GO:0030488">
    <property type="term" value="P:tRNA methylation"/>
    <property type="evidence" value="ECO:0007669"/>
    <property type="project" value="TreeGrafter"/>
</dbReference>
<evidence type="ECO:0000256" key="1">
    <source>
        <dbReference type="ARBA" id="ARBA00001974"/>
    </source>
</evidence>
<keyword evidence="2" id="KW-0285">Flavoprotein</keyword>
<keyword evidence="4" id="KW-0274">FAD</keyword>
<evidence type="ECO:0000256" key="5">
    <source>
        <dbReference type="ARBA" id="ARBA00023027"/>
    </source>
</evidence>
<comment type="subunit">
    <text evidence="6">Homodimer. Heterotetramer of two MnmE and two MnmG subunits.</text>
</comment>
<dbReference type="Gene3D" id="3.50.50.60">
    <property type="entry name" value="FAD/NAD(P)-binding domain"/>
    <property type="match status" value="2"/>
</dbReference>
<dbReference type="InterPro" id="IPR040131">
    <property type="entry name" value="MnmG_N"/>
</dbReference>
<feature type="domain" description="MnmG N-terminal" evidence="7">
    <location>
        <begin position="3"/>
        <end position="223"/>
    </location>
</feature>
<dbReference type="InterPro" id="IPR036188">
    <property type="entry name" value="FAD/NAD-bd_sf"/>
</dbReference>
<sequence>MPKVIIIGGGWAGCGAALAAKKAGADVVILEKTDMLLGCGLVGGIMRNNGRYTAAEEAIALGAGELFEIADATARHSNVNFPGHSHATLYDVTKIEARVRDFLLGLGIEIRFMSRAVDVRMKGRTITGVILSDDEVVEGDVFVETTGSSGPVGNCLKYGHGCCMCVQRCPAFGPRVSISKKAGAEDLVGKRSPELYGAMSGSCKLNKDSLGDDIRRELEEKGVVVIELPDKFVHKEKLSLKVCQQYALEDYARSIVLLDTGHAKLMTPFFSLEELRKIKGFENARFEDPYAASKGNSIRYMSMAPRDDFMRVEGVENLFCAGEKSGPIVGHTEAICTGILAGHNAARRALKMELLKLPRELSIGDMIAFVNEELKTSEGLYKRYTFAGASYYERMKKLGLYLTEEEAIREKVNRLGLSGIFNENLVVMKENDRSAYNNNTK</sequence>
<dbReference type="RefSeq" id="WP_148865482.1">
    <property type="nucleotide sequence ID" value="NZ_VNHO01000001.1"/>
</dbReference>
<accession>A0A5S5AYU1</accession>
<evidence type="ECO:0000313" key="9">
    <source>
        <dbReference type="Proteomes" id="UP000322294"/>
    </source>
</evidence>
<organism evidence="8 9">
    <name type="scientific">Thermosediminibacter litoriperuensis</name>
    <dbReference type="NCBI Taxonomy" id="291989"/>
    <lineage>
        <taxon>Bacteria</taxon>
        <taxon>Bacillati</taxon>
        <taxon>Bacillota</taxon>
        <taxon>Clostridia</taxon>
        <taxon>Thermosediminibacterales</taxon>
        <taxon>Thermosediminibacteraceae</taxon>
        <taxon>Thermosediminibacter</taxon>
    </lineage>
</organism>
<feature type="domain" description="MnmG N-terminal" evidence="7">
    <location>
        <begin position="274"/>
        <end position="352"/>
    </location>
</feature>
<dbReference type="PANTHER" id="PTHR11806">
    <property type="entry name" value="GLUCOSE INHIBITED DIVISION PROTEIN A"/>
    <property type="match status" value="1"/>
</dbReference>
<keyword evidence="3" id="KW-0819">tRNA processing</keyword>
<keyword evidence="9" id="KW-1185">Reference proteome</keyword>
<keyword evidence="5" id="KW-0520">NAD</keyword>
<dbReference type="InterPro" id="IPR002218">
    <property type="entry name" value="MnmG-rel"/>
</dbReference>
<dbReference type="EMBL" id="VNHO01000001">
    <property type="protein sequence ID" value="TYP59877.1"/>
    <property type="molecule type" value="Genomic_DNA"/>
</dbReference>
<dbReference type="AlphaFoldDB" id="A0A5S5AYU1"/>
<dbReference type="GO" id="GO:0002098">
    <property type="term" value="P:tRNA wobble uridine modification"/>
    <property type="evidence" value="ECO:0007669"/>
    <property type="project" value="TreeGrafter"/>
</dbReference>
<evidence type="ECO:0000259" key="7">
    <source>
        <dbReference type="Pfam" id="PF01134"/>
    </source>
</evidence>
<dbReference type="GO" id="GO:0050660">
    <property type="term" value="F:flavin adenine dinucleotide binding"/>
    <property type="evidence" value="ECO:0007669"/>
    <property type="project" value="InterPro"/>
</dbReference>
<comment type="cofactor">
    <cofactor evidence="1">
        <name>FAD</name>
        <dbReference type="ChEBI" id="CHEBI:57692"/>
    </cofactor>
</comment>
<dbReference type="PANTHER" id="PTHR11806:SF0">
    <property type="entry name" value="PROTEIN MTO1 HOMOLOG, MITOCHONDRIAL"/>
    <property type="match status" value="1"/>
</dbReference>
<protein>
    <submittedName>
        <fullName evidence="8">tRNA U34 5-carboxymethylaminomethyl modifying enzyme MnmG/GidA</fullName>
    </submittedName>
</protein>
<evidence type="ECO:0000256" key="2">
    <source>
        <dbReference type="ARBA" id="ARBA00022630"/>
    </source>
</evidence>
<dbReference type="Pfam" id="PF01134">
    <property type="entry name" value="GIDA"/>
    <property type="match status" value="2"/>
</dbReference>
<reference evidence="8 9" key="1">
    <citation type="submission" date="2019-07" db="EMBL/GenBank/DDBJ databases">
        <title>Genomic Encyclopedia of Type Strains, Phase I: the one thousand microbial genomes (KMG-I) project.</title>
        <authorList>
            <person name="Kyrpides N."/>
        </authorList>
    </citation>
    <scope>NUCLEOTIDE SEQUENCE [LARGE SCALE GENOMIC DNA]</scope>
    <source>
        <strain evidence="8 9">DSM 16647</strain>
    </source>
</reference>